<protein>
    <submittedName>
        <fullName evidence="2">Uncharacterized protein</fullName>
    </submittedName>
</protein>
<evidence type="ECO:0000313" key="3">
    <source>
        <dbReference type="Proteomes" id="UP000351155"/>
    </source>
</evidence>
<dbReference type="Proteomes" id="UP000351155">
    <property type="component" value="Unassembled WGS sequence"/>
</dbReference>
<name>A0A484XPM2_9ENTR</name>
<keyword evidence="1" id="KW-0812">Transmembrane</keyword>
<feature type="transmembrane region" description="Helical" evidence="1">
    <location>
        <begin position="12"/>
        <end position="35"/>
    </location>
</feature>
<evidence type="ECO:0000313" key="2">
    <source>
        <dbReference type="EMBL" id="VFS25938.1"/>
    </source>
</evidence>
<keyword evidence="1" id="KW-0472">Membrane</keyword>
<dbReference type="AlphaFoldDB" id="A0A484XPM2"/>
<accession>A0A484XPM2</accession>
<keyword evidence="1" id="KW-1133">Transmembrane helix</keyword>
<gene>
    <name evidence="2" type="ORF">NCTC12126_02370</name>
</gene>
<sequence>MASASSMTLKDWVDLFTGGGAAISAIAAGVAAWAARTSAGAAKETSEASRAAINSNERIADNDRRIRLMEERMRVWRAFDDLMLKHLIDGIVNREAISEAHKEFQRAPFLFPPEVDKYLRKVVNRLLRQIHLQGGARIRQDPDDVKAAQRRAKKAYLLLLWLTNQQRDGKKIFQKHMSLID</sequence>
<reference evidence="2 3" key="1">
    <citation type="submission" date="2019-03" db="EMBL/GenBank/DDBJ databases">
        <authorList>
            <consortium name="Pathogen Informatics"/>
        </authorList>
    </citation>
    <scope>NUCLEOTIDE SEQUENCE [LARGE SCALE GENOMIC DNA]</scope>
    <source>
        <strain evidence="2 3">NCTC12126</strain>
    </source>
</reference>
<dbReference type="EMBL" id="CAADIW010000021">
    <property type="protein sequence ID" value="VFS25938.1"/>
    <property type="molecule type" value="Genomic_DNA"/>
</dbReference>
<organism evidence="2 3">
    <name type="scientific">Enterobacter cancerogenus</name>
    <dbReference type="NCBI Taxonomy" id="69218"/>
    <lineage>
        <taxon>Bacteria</taxon>
        <taxon>Pseudomonadati</taxon>
        <taxon>Pseudomonadota</taxon>
        <taxon>Gammaproteobacteria</taxon>
        <taxon>Enterobacterales</taxon>
        <taxon>Enterobacteriaceae</taxon>
        <taxon>Enterobacter</taxon>
        <taxon>Enterobacter cloacae complex</taxon>
    </lineage>
</organism>
<evidence type="ECO:0000256" key="1">
    <source>
        <dbReference type="SAM" id="Phobius"/>
    </source>
</evidence>
<proteinExistence type="predicted"/>